<evidence type="ECO:0000256" key="1">
    <source>
        <dbReference type="ARBA" id="ARBA00007553"/>
    </source>
</evidence>
<feature type="compositionally biased region" description="Pro residues" evidence="2">
    <location>
        <begin position="267"/>
        <end position="281"/>
    </location>
</feature>
<dbReference type="SUPFAM" id="SSF55846">
    <property type="entry name" value="N-acetylmuramoyl-L-alanine amidase-like"/>
    <property type="match status" value="1"/>
</dbReference>
<proteinExistence type="inferred from homology"/>
<dbReference type="PANTHER" id="PTHR11022">
    <property type="entry name" value="PEPTIDOGLYCAN RECOGNITION PROTEIN"/>
    <property type="match status" value="1"/>
</dbReference>
<evidence type="ECO:0000256" key="2">
    <source>
        <dbReference type="SAM" id="MobiDB-lite"/>
    </source>
</evidence>
<dbReference type="Gene3D" id="3.40.80.10">
    <property type="entry name" value="Peptidoglycan recognition protein-like"/>
    <property type="match status" value="1"/>
</dbReference>
<feature type="compositionally biased region" description="Low complexity" evidence="2">
    <location>
        <begin position="200"/>
        <end position="266"/>
    </location>
</feature>
<sequence length="779" mass="78623">MAIQTVVRKRRVWGTAATATALAVVTGVLVTNGGPGGGGTAQAAKRPAPHAVRTALHTVAVQAEGDQAALGKRDTGPFSLLGLSWTKPAAELPGTVRVRARAAGTGTWGAWQSLGTEGDGTAQPESTRGATEPLWVGPSDGVQVDVDGRGSALPAGLRLELVDPGKSPAPASDADPAAFVADDEPAGGTGAAEGDEAADADSGTGTADPASSPTSAESTPGAESSPAAGSPAPGASAPVAPSAPASPSTPAAPTTTATTPAAGATTTPPPTAPPSTAPRPPIVTRAQWGADESMNNEAPEYGTKVEAVFVHHTVDANSYSCDQSAAMVRAIRTYHIKTNGWKDVGYHFLVDKCGTIFEGRKGGVDLPVIGAHTYGFNTDTTGVAVLGDYNKAAPSSAAKTAVARIAAWKLGQYKEDPTGKVGLVAGADGSGTGGKFKKGQTVTLNRISGHRDGYATECPGTRLYAALPEIRTLAGGAVAGLKITGFAGAGVSGTKAWTKGTATVRWSATTPSTLVNRYEVLVDGKVSVTAKATATSAALTFASGTHTVAVRAVHVSGKASTTAGTTVVVDRTAPSFGTKPSTALRTGTVGSTSVPVTLKWAATDAAALKEVRLTKPSAVTYGPTTKSASLTAKPAATTTWSLTAYDQAGNTASASTTSAPAILQESSGKKTGKWTTKSSSSYLGGKSYSSSAKNASLTYTFTGRGASLVFSRASTSGQVYVYVDGVKKATVDLKSSTTKYRDAQWTTAWSKSGKHTVKVVVVATKGRPTITTDGLVYLK</sequence>
<dbReference type="InterPro" id="IPR002502">
    <property type="entry name" value="Amidase_domain"/>
</dbReference>
<dbReference type="InterPro" id="IPR015510">
    <property type="entry name" value="PGRP"/>
</dbReference>
<evidence type="ECO:0000259" key="4">
    <source>
        <dbReference type="SMART" id="SM00701"/>
    </source>
</evidence>
<feature type="region of interest" description="Disordered" evidence="2">
    <location>
        <begin position="161"/>
        <end position="282"/>
    </location>
</feature>
<accession>A0ABD5E0D7</accession>
<protein>
    <submittedName>
        <fullName evidence="5">Peptidoglycan recognition protein</fullName>
    </submittedName>
</protein>
<dbReference type="EMBL" id="JAVRER010000003">
    <property type="protein sequence ID" value="MDT0414488.1"/>
    <property type="molecule type" value="Genomic_DNA"/>
</dbReference>
<dbReference type="CDD" id="cd06583">
    <property type="entry name" value="PGRP"/>
    <property type="match status" value="1"/>
</dbReference>
<evidence type="ECO:0000313" key="6">
    <source>
        <dbReference type="Proteomes" id="UP001183607"/>
    </source>
</evidence>
<dbReference type="Gene3D" id="2.60.120.260">
    <property type="entry name" value="Galactose-binding domain-like"/>
    <property type="match status" value="1"/>
</dbReference>
<dbReference type="PANTHER" id="PTHR11022:SF41">
    <property type="entry name" value="PEPTIDOGLYCAN-RECOGNITION PROTEIN LC-RELATED"/>
    <property type="match status" value="1"/>
</dbReference>
<dbReference type="InterPro" id="IPR006619">
    <property type="entry name" value="PGRP_domain_met/bac"/>
</dbReference>
<comment type="caution">
    <text evidence="5">The sequence shown here is derived from an EMBL/GenBank/DDBJ whole genome shotgun (WGS) entry which is preliminary data.</text>
</comment>
<dbReference type="AlphaFoldDB" id="A0ABD5E0D7"/>
<dbReference type="Proteomes" id="UP001183607">
    <property type="component" value="Unassembled WGS sequence"/>
</dbReference>
<reference evidence="6" key="1">
    <citation type="submission" date="2023-07" db="EMBL/GenBank/DDBJ databases">
        <title>30 novel species of actinomycetes from the DSMZ collection.</title>
        <authorList>
            <person name="Nouioui I."/>
        </authorList>
    </citation>
    <scope>NUCLEOTIDE SEQUENCE [LARGE SCALE GENOMIC DNA]</scope>
    <source>
        <strain evidence="6">DSM 41982</strain>
    </source>
</reference>
<organism evidence="5 6">
    <name type="scientific">Streptomyces evansiae</name>
    <dbReference type="NCBI Taxonomy" id="3075535"/>
    <lineage>
        <taxon>Bacteria</taxon>
        <taxon>Bacillati</taxon>
        <taxon>Actinomycetota</taxon>
        <taxon>Actinomycetes</taxon>
        <taxon>Kitasatosporales</taxon>
        <taxon>Streptomycetaceae</taxon>
        <taxon>Streptomyces</taxon>
    </lineage>
</organism>
<dbReference type="InterPro" id="IPR036505">
    <property type="entry name" value="Amidase/PGRP_sf"/>
</dbReference>
<feature type="region of interest" description="Disordered" evidence="2">
    <location>
        <begin position="109"/>
        <end position="141"/>
    </location>
</feature>
<name>A0ABD5E0D7_9ACTN</name>
<dbReference type="SMART" id="SM00701">
    <property type="entry name" value="PGRP"/>
    <property type="match status" value="1"/>
</dbReference>
<evidence type="ECO:0000259" key="3">
    <source>
        <dbReference type="SMART" id="SM00644"/>
    </source>
</evidence>
<comment type="similarity">
    <text evidence="1">Belongs to the N-acetylmuramoyl-L-alanine amidase 2 family.</text>
</comment>
<gene>
    <name evidence="5" type="ORF">RM574_03225</name>
</gene>
<dbReference type="SMART" id="SM00644">
    <property type="entry name" value="Ami_2"/>
    <property type="match status" value="1"/>
</dbReference>
<dbReference type="Pfam" id="PF01510">
    <property type="entry name" value="Amidase_2"/>
    <property type="match status" value="1"/>
</dbReference>
<evidence type="ECO:0000313" key="5">
    <source>
        <dbReference type="EMBL" id="MDT0414488.1"/>
    </source>
</evidence>
<feature type="domain" description="N-acetylmuramoyl-L-alanine amidase" evidence="3">
    <location>
        <begin position="293"/>
        <end position="460"/>
    </location>
</feature>
<dbReference type="RefSeq" id="WP_311676600.1">
    <property type="nucleotide sequence ID" value="NZ_JAVRER010000003.1"/>
</dbReference>
<feature type="compositionally biased region" description="Low complexity" evidence="2">
    <location>
        <begin position="164"/>
        <end position="180"/>
    </location>
</feature>
<feature type="domain" description="Peptidoglycan recognition protein family" evidence="4">
    <location>
        <begin position="280"/>
        <end position="430"/>
    </location>
</feature>